<dbReference type="Gene3D" id="3.60.21.10">
    <property type="match status" value="1"/>
</dbReference>
<dbReference type="KEGG" id="ope:PU634_13500"/>
<gene>
    <name evidence="1" type="ORF">PU634_13500</name>
</gene>
<dbReference type="InterPro" id="IPR029052">
    <property type="entry name" value="Metallo-depent_PP-like"/>
</dbReference>
<protein>
    <recommendedName>
        <fullName evidence="3">Metallophosphoesterase</fullName>
    </recommendedName>
</protein>
<dbReference type="Proteomes" id="UP001223802">
    <property type="component" value="Chromosome"/>
</dbReference>
<dbReference type="EMBL" id="CP118224">
    <property type="protein sequence ID" value="WMC10096.1"/>
    <property type="molecule type" value="Genomic_DNA"/>
</dbReference>
<proteinExistence type="predicted"/>
<evidence type="ECO:0000313" key="1">
    <source>
        <dbReference type="EMBL" id="WMC10096.1"/>
    </source>
</evidence>
<keyword evidence="2" id="KW-1185">Reference proteome</keyword>
<dbReference type="SUPFAM" id="SSF56300">
    <property type="entry name" value="Metallo-dependent phosphatases"/>
    <property type="match status" value="1"/>
</dbReference>
<accession>A0AA50KL23</accession>
<sequence>MRPHSAKNRSQHKAYLEQVGENSALHLEHIAWFKTLPLYLDLPKLRVVHACWHPGQMAALAPRLDGEGRILPDAWPALALPGSAAFDAAETLLKGLEIELPTGHCFYDKDKHPRRHIRTRWWSQQLQTYRELALVPSEAMASIPDKRVPVGMLPGYDGHKPVFVGHYWLNGTPAPLTEHIACLDYSVAARHGGKLCAYRWQGESTLKADHFCWAAS</sequence>
<dbReference type="AlphaFoldDB" id="A0AA50KL23"/>
<reference evidence="1 2" key="1">
    <citation type="submission" date="2023-02" db="EMBL/GenBank/DDBJ databases">
        <title>Complete genome sequence of a novel bacterium Oceanimonas sp. NTOU-MSR1 isolated from marine coast sediment.</title>
        <authorList>
            <person name="Yang H.-T."/>
            <person name="Chen Y.-L."/>
            <person name="Ho Y.-N."/>
        </authorList>
    </citation>
    <scope>NUCLEOTIDE SEQUENCE [LARGE SCALE GENOMIC DNA]</scope>
    <source>
        <strain evidence="1 2">NTOU-MSR1</strain>
    </source>
</reference>
<evidence type="ECO:0000313" key="2">
    <source>
        <dbReference type="Proteomes" id="UP001223802"/>
    </source>
</evidence>
<name>A0AA50KL23_9GAMM</name>
<evidence type="ECO:0008006" key="3">
    <source>
        <dbReference type="Google" id="ProtNLM"/>
    </source>
</evidence>
<dbReference type="RefSeq" id="WP_306761303.1">
    <property type="nucleotide sequence ID" value="NZ_CP118224.1"/>
</dbReference>
<organism evidence="1 2">
    <name type="scientific">Oceanimonas pelagia</name>
    <dbReference type="NCBI Taxonomy" id="3028314"/>
    <lineage>
        <taxon>Bacteria</taxon>
        <taxon>Pseudomonadati</taxon>
        <taxon>Pseudomonadota</taxon>
        <taxon>Gammaproteobacteria</taxon>
        <taxon>Aeromonadales</taxon>
        <taxon>Aeromonadaceae</taxon>
        <taxon>Oceanimonas</taxon>
    </lineage>
</organism>